<evidence type="ECO:0000256" key="1">
    <source>
        <dbReference type="SAM" id="Phobius"/>
    </source>
</evidence>
<feature type="transmembrane region" description="Helical" evidence="1">
    <location>
        <begin position="99"/>
        <end position="122"/>
    </location>
</feature>
<proteinExistence type="predicted"/>
<dbReference type="Pfam" id="PF19665">
    <property type="entry name" value="DUF6168"/>
    <property type="match status" value="1"/>
</dbReference>
<keyword evidence="1" id="KW-1133">Transmembrane helix</keyword>
<protein>
    <submittedName>
        <fullName evidence="2">Uncharacterized protein</fullName>
    </submittedName>
</protein>
<keyword evidence="1" id="KW-0812">Transmembrane</keyword>
<dbReference type="Proteomes" id="UP000233435">
    <property type="component" value="Unassembled WGS sequence"/>
</dbReference>
<accession>A0A2N3HLA7</accession>
<evidence type="ECO:0000313" key="3">
    <source>
        <dbReference type="Proteomes" id="UP000233435"/>
    </source>
</evidence>
<keyword evidence="1" id="KW-0472">Membrane</keyword>
<dbReference type="InterPro" id="IPR046166">
    <property type="entry name" value="DUF6168"/>
</dbReference>
<feature type="transmembrane region" description="Helical" evidence="1">
    <location>
        <begin position="7"/>
        <end position="26"/>
    </location>
</feature>
<reference evidence="2 3" key="1">
    <citation type="submission" date="2017-12" db="EMBL/GenBank/DDBJ databases">
        <title>Confluentibacter flavum sp. nov., isolated from the saline lake.</title>
        <authorList>
            <person name="Yu L."/>
        </authorList>
    </citation>
    <scope>NUCLEOTIDE SEQUENCE [LARGE SCALE GENOMIC DNA]</scope>
    <source>
        <strain evidence="2 3">3B</strain>
    </source>
</reference>
<name>A0A2N3HLA7_9FLAO</name>
<dbReference type="RefSeq" id="WP_106659120.1">
    <property type="nucleotide sequence ID" value="NZ_PJEO01000017.1"/>
</dbReference>
<dbReference type="EMBL" id="PJEO01000017">
    <property type="protein sequence ID" value="PKQ45731.1"/>
    <property type="molecule type" value="Genomic_DNA"/>
</dbReference>
<sequence length="128" mass="15122">MNKNLKPFLVVLITFTLLLFTLQYFAVEHLKQTKTFFFSTWSIYVFHFSATLFIYLFIVFVQKTFSDKTGFAFMACSILKMIAAIIFLLPLILNKEKSVLNDIITFFIPYFLYLLLETVFTVKMLNHK</sequence>
<evidence type="ECO:0000313" key="2">
    <source>
        <dbReference type="EMBL" id="PKQ45731.1"/>
    </source>
</evidence>
<feature type="transmembrane region" description="Helical" evidence="1">
    <location>
        <begin position="38"/>
        <end position="59"/>
    </location>
</feature>
<comment type="caution">
    <text evidence="2">The sequence shown here is derived from an EMBL/GenBank/DDBJ whole genome shotgun (WGS) entry which is preliminary data.</text>
</comment>
<keyword evidence="3" id="KW-1185">Reference proteome</keyword>
<organism evidence="2 3">
    <name type="scientific">Confluentibacter flavum</name>
    <dbReference type="NCBI Taxonomy" id="1909700"/>
    <lineage>
        <taxon>Bacteria</taxon>
        <taxon>Pseudomonadati</taxon>
        <taxon>Bacteroidota</taxon>
        <taxon>Flavobacteriia</taxon>
        <taxon>Flavobacteriales</taxon>
        <taxon>Flavobacteriaceae</taxon>
        <taxon>Confluentibacter</taxon>
    </lineage>
</organism>
<gene>
    <name evidence="2" type="ORF">CSW08_06590</name>
</gene>
<feature type="transmembrane region" description="Helical" evidence="1">
    <location>
        <begin position="71"/>
        <end position="93"/>
    </location>
</feature>
<dbReference type="AlphaFoldDB" id="A0A2N3HLA7"/>
<dbReference type="OrthoDB" id="1448441at2"/>